<feature type="domain" description="CCHC-type" evidence="3">
    <location>
        <begin position="930"/>
        <end position="946"/>
    </location>
</feature>
<feature type="compositionally biased region" description="Polar residues" evidence="2">
    <location>
        <begin position="619"/>
        <end position="631"/>
    </location>
</feature>
<feature type="compositionally biased region" description="Low complexity" evidence="2">
    <location>
        <begin position="489"/>
        <end position="502"/>
    </location>
</feature>
<dbReference type="SMART" id="SM00343">
    <property type="entry name" value="ZnF_C2HC"/>
    <property type="match status" value="2"/>
</dbReference>
<dbReference type="GO" id="GO:0008270">
    <property type="term" value="F:zinc ion binding"/>
    <property type="evidence" value="ECO:0007669"/>
    <property type="project" value="UniProtKB-KW"/>
</dbReference>
<feature type="compositionally biased region" description="Acidic residues" evidence="2">
    <location>
        <begin position="307"/>
        <end position="323"/>
    </location>
</feature>
<dbReference type="Gene3D" id="4.10.60.10">
    <property type="entry name" value="Zinc finger, CCHC-type"/>
    <property type="match status" value="1"/>
</dbReference>
<keyword evidence="1" id="KW-0863">Zinc-finger</keyword>
<dbReference type="GO" id="GO:0003676">
    <property type="term" value="F:nucleic acid binding"/>
    <property type="evidence" value="ECO:0007669"/>
    <property type="project" value="InterPro"/>
</dbReference>
<evidence type="ECO:0000256" key="2">
    <source>
        <dbReference type="SAM" id="MobiDB-lite"/>
    </source>
</evidence>
<gene>
    <name evidence="4" type="ORF">QYE76_066465</name>
</gene>
<dbReference type="PROSITE" id="PS50158">
    <property type="entry name" value="ZF_CCHC"/>
    <property type="match status" value="1"/>
</dbReference>
<dbReference type="Pfam" id="PF14223">
    <property type="entry name" value="Retrotran_gag_2"/>
    <property type="match status" value="1"/>
</dbReference>
<feature type="compositionally biased region" description="Low complexity" evidence="2">
    <location>
        <begin position="568"/>
        <end position="579"/>
    </location>
</feature>
<feature type="region of interest" description="Disordered" evidence="2">
    <location>
        <begin position="307"/>
        <end position="351"/>
    </location>
</feature>
<evidence type="ECO:0000313" key="5">
    <source>
        <dbReference type="Proteomes" id="UP001231189"/>
    </source>
</evidence>
<keyword evidence="1" id="KW-0479">Metal-binding</keyword>
<dbReference type="PANTHER" id="PTHR33170">
    <property type="entry name" value="DUF4283 DOMAIN-CONTAINING PROTEIN-RELATED"/>
    <property type="match status" value="1"/>
</dbReference>
<keyword evidence="1" id="KW-0862">Zinc</keyword>
<dbReference type="InterPro" id="IPR001878">
    <property type="entry name" value="Znf_CCHC"/>
</dbReference>
<organism evidence="4 5">
    <name type="scientific">Lolium multiflorum</name>
    <name type="common">Italian ryegrass</name>
    <name type="synonym">Lolium perenne subsp. multiflorum</name>
    <dbReference type="NCBI Taxonomy" id="4521"/>
    <lineage>
        <taxon>Eukaryota</taxon>
        <taxon>Viridiplantae</taxon>
        <taxon>Streptophyta</taxon>
        <taxon>Embryophyta</taxon>
        <taxon>Tracheophyta</taxon>
        <taxon>Spermatophyta</taxon>
        <taxon>Magnoliopsida</taxon>
        <taxon>Liliopsida</taxon>
        <taxon>Poales</taxon>
        <taxon>Poaceae</taxon>
        <taxon>BOP clade</taxon>
        <taxon>Pooideae</taxon>
        <taxon>Poodae</taxon>
        <taxon>Poeae</taxon>
        <taxon>Poeae Chloroplast Group 2 (Poeae type)</taxon>
        <taxon>Loliodinae</taxon>
        <taxon>Loliinae</taxon>
        <taxon>Lolium</taxon>
    </lineage>
</organism>
<dbReference type="PANTHER" id="PTHR33170:SF8">
    <property type="entry name" value="OS07G0485366 PROTEIN"/>
    <property type="match status" value="1"/>
</dbReference>
<evidence type="ECO:0000256" key="1">
    <source>
        <dbReference type="PROSITE-ProRule" id="PRU00047"/>
    </source>
</evidence>
<evidence type="ECO:0000313" key="4">
    <source>
        <dbReference type="EMBL" id="KAK1648660.1"/>
    </source>
</evidence>
<feature type="region of interest" description="Disordered" evidence="2">
    <location>
        <begin position="904"/>
        <end position="926"/>
    </location>
</feature>
<dbReference type="InterPro" id="IPR036875">
    <property type="entry name" value="Znf_CCHC_sf"/>
</dbReference>
<feature type="region of interest" description="Disordered" evidence="2">
    <location>
        <begin position="386"/>
        <end position="450"/>
    </location>
</feature>
<dbReference type="Proteomes" id="UP001231189">
    <property type="component" value="Unassembled WGS sequence"/>
</dbReference>
<sequence>MTHQPMAAVQGQAQGVVQAVPQATAVVEVGEGTKVTAKAKKAVWCSKCSDHSHATKDCRVKHYCYFCDKIAHPTLRCPVLRAPRPSAYVTGAGLLETYFTAMPDSVVNDALAPTQTPVALVVVVGEVVPADVIAKQVARRCSDRPGWKWEAVPTDDLRFLISVPSFEDLDRVDGIQVTVPGFSSTMTISAWQSSEVPHKFELHKVWLHVDGVPHTLRHFLGLWAVGSLLGKTVDVDLLSLRRRAVVRIQVAMIDAKVLEKISDSGKIIKSDVVVKLKAFEFRFRREPEDYVPEPDFVPLIWVKKDDADDEGDGNDVGDEDAMDTSEARAEPPSSVATQGVGSGVGNSTSGGTRTAAAMMALTPFNPNPQTPKAKEIVERLRRTSPTLEARGSQFSSGGVTDQVLGASVSPRSDRPARGRVCTLGRTTPAAARRAASSSSSAGSLGGGGLDARAPLHPPIVATPVAATSRGGSLGLQPDVPASQPELALARSRPASPRPRSAAVGGDAPLRGCGAGPAITTSCAGQLAHGFAAPAMDVAAQTQADVQPAVAAAAQVLASMQPDVVQPDDAAVAAQDSSSAKRAVPAPSAGPGERTSSTCGPPVSSVGVGTFLEEGPATPLPSSKGTHTSSVGVRTPTRRSTRHGVTADGASTTDEDSMAKAMRRKAEANLDTKVSHFIWYQSEVMALVPHGGGAGGSAMPLFCPMLTRDNYTVWAIKVEANLDVQGVWEAVVPADPAAAVDPEKNKRARAYLLGALSEDILVSSKKTAAAIWECLKARFVGADRVKAARLSTLRGEFDRLIMADGEELDVYAGKIGCMAARFASLGGTLSDATMVKKLLDTVPESLFAAVAGIEQFCDVETVCFDEVLGRLKAFQERTERRKAAVGGERRGDQLLLTAAQWEARRRRRGGGHDHDDDGSSVDSGARGRRGKCWNCGVRGHFSRDCPEPRKEKALLVDVDDEPALL</sequence>
<feature type="region of interest" description="Disordered" evidence="2">
    <location>
        <begin position="568"/>
        <end position="655"/>
    </location>
</feature>
<dbReference type="Pfam" id="PF00098">
    <property type="entry name" value="zf-CCHC"/>
    <property type="match status" value="1"/>
</dbReference>
<comment type="caution">
    <text evidence="4">The sequence shown here is derived from an EMBL/GenBank/DDBJ whole genome shotgun (WGS) entry which is preliminary data.</text>
</comment>
<accession>A0AAD8SCY6</accession>
<feature type="compositionally biased region" description="Low complexity" evidence="2">
    <location>
        <begin position="422"/>
        <end position="442"/>
    </location>
</feature>
<dbReference type="EMBL" id="JAUUTY010000004">
    <property type="protein sequence ID" value="KAK1648660.1"/>
    <property type="molecule type" value="Genomic_DNA"/>
</dbReference>
<proteinExistence type="predicted"/>
<name>A0AAD8SCY6_LOLMU</name>
<feature type="region of interest" description="Disordered" evidence="2">
    <location>
        <begin position="487"/>
        <end position="507"/>
    </location>
</feature>
<reference evidence="4" key="1">
    <citation type="submission" date="2023-07" db="EMBL/GenBank/DDBJ databases">
        <title>A chromosome-level genome assembly of Lolium multiflorum.</title>
        <authorList>
            <person name="Chen Y."/>
            <person name="Copetti D."/>
            <person name="Kolliker R."/>
            <person name="Studer B."/>
        </authorList>
    </citation>
    <scope>NUCLEOTIDE SEQUENCE</scope>
    <source>
        <strain evidence="4">02402/16</strain>
        <tissue evidence="4">Leaf</tissue>
    </source>
</reference>
<protein>
    <recommendedName>
        <fullName evidence="3">CCHC-type domain-containing protein</fullName>
    </recommendedName>
</protein>
<dbReference type="SUPFAM" id="SSF57756">
    <property type="entry name" value="Retrovirus zinc finger-like domains"/>
    <property type="match status" value="2"/>
</dbReference>
<evidence type="ECO:0000259" key="3">
    <source>
        <dbReference type="PROSITE" id="PS50158"/>
    </source>
</evidence>
<keyword evidence="5" id="KW-1185">Reference proteome</keyword>
<dbReference type="AlphaFoldDB" id="A0AAD8SCY6"/>